<keyword evidence="3" id="KW-1185">Reference proteome</keyword>
<gene>
    <name evidence="2" type="ORF">LX87_04083</name>
</gene>
<evidence type="ECO:0000259" key="1">
    <source>
        <dbReference type="Pfam" id="PF19404"/>
    </source>
</evidence>
<name>A0A327WPA8_LARAB</name>
<feature type="domain" description="DUF5977" evidence="1">
    <location>
        <begin position="471"/>
        <end position="538"/>
    </location>
</feature>
<sequence length="673" mass="75486">MILPLKLALNPIVVNIEAADPLLSDRAGLQYFLKVMVPEFYLSNTFNELVELEGSEIPPEEMSQGTIYRGAYFELEEQLEGLLTRTAPEFGQDGIRACEGLVSPYYLTARIENYGEPIYEKTFPVDYVIKAGIDEADFAEYKDYFFTNYIQGTRFLTWAEDHKRVHPEQPEFLYWLTNVSPLPSQINLRCRVEYAEESDESPFTVASLDNVASMTVYCAAVGYQALGLESKEGQVIGWRVWLEDANGARLTEDRSYWLDQQYRRNVRFIVFANSLGGFDTLYLTGQGEESLNVVRSISERYPDYNYLPSYAETVINATAGERQLTVSTGWLSKAQREYLQELLLSKEIYYVSERAFLPLVPSFDSVRPVVDDEDLIGRTLTFRFTNPKRNFSKLPILTGVIPRATAWRPKAVACLLDANGKRTGKKAATLIEKYYLDDNSRVAEAPIKPNIPGTEGYIPPVVSPDCAVTPYLNTVISKQGTYTKQGCSTGQVGSTALITIAAETYGSEISQADAQAKAEAAWQALNTQAYANTNGACVFSPETYSYNVPADHFHYRVSDASKISIQYGSPTEQSMGNGWTVQGSGGSYIFPQFSNDLNFPVSVLYYDFWTLLIKGTRNTQRRVKIYNNGVLMINRLITINGEGFEQINVFYNNGASVFTPVSGDKLYISVENP</sequence>
<dbReference type="AlphaFoldDB" id="A0A327WPA8"/>
<comment type="caution">
    <text evidence="2">The sequence shown here is derived from an EMBL/GenBank/DDBJ whole genome shotgun (WGS) entry which is preliminary data.</text>
</comment>
<reference evidence="2 3" key="1">
    <citation type="submission" date="2018-06" db="EMBL/GenBank/DDBJ databases">
        <title>Genomic Encyclopedia of Archaeal and Bacterial Type Strains, Phase II (KMG-II): from individual species to whole genera.</title>
        <authorList>
            <person name="Goeker M."/>
        </authorList>
    </citation>
    <scope>NUCLEOTIDE SEQUENCE [LARGE SCALE GENOMIC DNA]</scope>
    <source>
        <strain evidence="2 3">DSM 21851</strain>
    </source>
</reference>
<dbReference type="Pfam" id="PF19404">
    <property type="entry name" value="DUF5977"/>
    <property type="match status" value="1"/>
</dbReference>
<accession>A0A327WPA8</accession>
<dbReference type="OrthoDB" id="1488462at2"/>
<evidence type="ECO:0000313" key="3">
    <source>
        <dbReference type="Proteomes" id="UP000248790"/>
    </source>
</evidence>
<protein>
    <recommendedName>
        <fullName evidence="1">DUF5977 domain-containing protein</fullName>
    </recommendedName>
</protein>
<dbReference type="InterPro" id="IPR046020">
    <property type="entry name" value="DUF5977"/>
</dbReference>
<dbReference type="Proteomes" id="UP000248790">
    <property type="component" value="Unassembled WGS sequence"/>
</dbReference>
<dbReference type="EMBL" id="QLMC01000005">
    <property type="protein sequence ID" value="RAJ94198.1"/>
    <property type="molecule type" value="Genomic_DNA"/>
</dbReference>
<proteinExistence type="predicted"/>
<organism evidence="2 3">
    <name type="scientific">Larkinella arboricola</name>
    <dbReference type="NCBI Taxonomy" id="643671"/>
    <lineage>
        <taxon>Bacteria</taxon>
        <taxon>Pseudomonadati</taxon>
        <taxon>Bacteroidota</taxon>
        <taxon>Cytophagia</taxon>
        <taxon>Cytophagales</taxon>
        <taxon>Spirosomataceae</taxon>
        <taxon>Larkinella</taxon>
    </lineage>
</organism>
<evidence type="ECO:0000313" key="2">
    <source>
        <dbReference type="EMBL" id="RAJ94198.1"/>
    </source>
</evidence>